<dbReference type="Proteomes" id="UP000232883">
    <property type="component" value="Chromosome"/>
</dbReference>
<dbReference type="KEGG" id="spir:CWM47_34120"/>
<dbReference type="RefSeq" id="WP_100992982.1">
    <property type="nucleotide sequence ID" value="NZ_CP025096.1"/>
</dbReference>
<dbReference type="EMBL" id="CP025096">
    <property type="protein sequence ID" value="AUD06437.1"/>
    <property type="molecule type" value="Genomic_DNA"/>
</dbReference>
<dbReference type="NCBIfam" id="NF046043">
    <property type="entry name" value="rep_init_NGO0469"/>
    <property type="match status" value="1"/>
</dbReference>
<evidence type="ECO:0000313" key="1">
    <source>
        <dbReference type="EMBL" id="AUD06437.1"/>
    </source>
</evidence>
<keyword evidence="2" id="KW-1185">Reference proteome</keyword>
<accession>A0A2K8Z991</accession>
<evidence type="ECO:0000313" key="2">
    <source>
        <dbReference type="Proteomes" id="UP000232883"/>
    </source>
</evidence>
<name>A0A2K8Z991_9BACT</name>
<dbReference type="AlphaFoldDB" id="A0A2K8Z991"/>
<protein>
    <submittedName>
        <fullName evidence="1">Uncharacterized protein</fullName>
    </submittedName>
</protein>
<gene>
    <name evidence="1" type="ORF">CWM47_34120</name>
</gene>
<proteinExistence type="predicted"/>
<organism evidence="1 2">
    <name type="scientific">Spirosoma pollinicola</name>
    <dbReference type="NCBI Taxonomy" id="2057025"/>
    <lineage>
        <taxon>Bacteria</taxon>
        <taxon>Pseudomonadati</taxon>
        <taxon>Bacteroidota</taxon>
        <taxon>Cytophagia</taxon>
        <taxon>Cytophagales</taxon>
        <taxon>Cytophagaceae</taxon>
        <taxon>Spirosoma</taxon>
    </lineage>
</organism>
<dbReference type="OrthoDB" id="941458at2"/>
<sequence length="202" mass="23075">MSLTTIIKKNQLREQLPDAAHPALLRRIIELGSLPTVWNNVTTIRPRLLLTWVIPSITLIIGDQPRPALVHKEYLLSLQQNAHLYKDIVAMRGREFGDEYDNTPFDVLSILGMPCLVTTKQETGKQPIVISLEAFPEDEFYPETDLSFQSLTYTNFDWALYNSLSKTVREKMEKTPQFQQVLAQNPTRQPIAVDETAINLPL</sequence>
<reference evidence="1 2" key="1">
    <citation type="submission" date="2017-11" db="EMBL/GenBank/DDBJ databases">
        <title>Taxonomic description and genome sequences of Spirosoma HA7 sp. nov., isolated from pollen microhabitat of Corylus avellana.</title>
        <authorList>
            <person name="Ambika Manirajan B."/>
            <person name="Suarez C."/>
            <person name="Ratering S."/>
            <person name="Geissler-Plaum R."/>
            <person name="Cardinale M."/>
            <person name="Sylvia S."/>
        </authorList>
    </citation>
    <scope>NUCLEOTIDE SEQUENCE [LARGE SCALE GENOMIC DNA]</scope>
    <source>
        <strain evidence="1 2">HA7</strain>
    </source>
</reference>
<dbReference type="InterPro" id="IPR059222">
    <property type="entry name" value="NGO0469-like"/>
</dbReference>